<dbReference type="eggNOG" id="COG0584">
    <property type="taxonomic scope" value="Bacteria"/>
</dbReference>
<dbReference type="Gene3D" id="3.20.20.190">
    <property type="entry name" value="Phosphatidylinositol (PI) phosphodiesterase"/>
    <property type="match status" value="1"/>
</dbReference>
<dbReference type="InterPro" id="IPR030395">
    <property type="entry name" value="GP_PDE_dom"/>
</dbReference>
<dbReference type="PROSITE" id="PS51704">
    <property type="entry name" value="GP_PDE"/>
    <property type="match status" value="1"/>
</dbReference>
<dbReference type="AlphaFoldDB" id="A0A0A3IIG3"/>
<dbReference type="EMBL" id="JPVP01000059">
    <property type="protein sequence ID" value="KGR82613.1"/>
    <property type="molecule type" value="Genomic_DNA"/>
</dbReference>
<dbReference type="GO" id="GO:0008081">
    <property type="term" value="F:phosphoric diester hydrolase activity"/>
    <property type="evidence" value="ECO:0007669"/>
    <property type="project" value="InterPro"/>
</dbReference>
<evidence type="ECO:0000313" key="2">
    <source>
        <dbReference type="EMBL" id="KGR82613.1"/>
    </source>
</evidence>
<dbReference type="STRING" id="1220589.CD32_17255"/>
<gene>
    <name evidence="2" type="ORF">CD32_17255</name>
</gene>
<organism evidence="2 3">
    <name type="scientific">Lysinibacillus odysseyi 34hs-1 = NBRC 100172</name>
    <dbReference type="NCBI Taxonomy" id="1220589"/>
    <lineage>
        <taxon>Bacteria</taxon>
        <taxon>Bacillati</taxon>
        <taxon>Bacillota</taxon>
        <taxon>Bacilli</taxon>
        <taxon>Bacillales</taxon>
        <taxon>Bacillaceae</taxon>
        <taxon>Lysinibacillus</taxon>
    </lineage>
</organism>
<accession>A0A0A3IIG3</accession>
<comment type="caution">
    <text evidence="2">The sequence shown here is derived from an EMBL/GenBank/DDBJ whole genome shotgun (WGS) entry which is preliminary data.</text>
</comment>
<evidence type="ECO:0000259" key="1">
    <source>
        <dbReference type="PROSITE" id="PS51704"/>
    </source>
</evidence>
<proteinExistence type="predicted"/>
<dbReference type="Pfam" id="PF03009">
    <property type="entry name" value="GDPD"/>
    <property type="match status" value="1"/>
</dbReference>
<dbReference type="PANTHER" id="PTHR46211">
    <property type="entry name" value="GLYCEROPHOSPHORYL DIESTER PHOSPHODIESTERASE"/>
    <property type="match status" value="1"/>
</dbReference>
<dbReference type="Proteomes" id="UP000030437">
    <property type="component" value="Unassembled WGS sequence"/>
</dbReference>
<reference evidence="2 3" key="1">
    <citation type="submission" date="2014-02" db="EMBL/GenBank/DDBJ databases">
        <title>Draft genome sequence of Lysinibacillus odysseyi NBRC 100172.</title>
        <authorList>
            <person name="Zhang F."/>
            <person name="Wang G."/>
            <person name="Zhang L."/>
        </authorList>
    </citation>
    <scope>NUCLEOTIDE SEQUENCE [LARGE SCALE GENOMIC DNA]</scope>
    <source>
        <strain evidence="2 3">NBRC 100172</strain>
    </source>
</reference>
<evidence type="ECO:0000313" key="3">
    <source>
        <dbReference type="Proteomes" id="UP000030437"/>
    </source>
</evidence>
<dbReference type="RefSeq" id="WP_036156947.1">
    <property type="nucleotide sequence ID" value="NZ_AVCX01000002.1"/>
</dbReference>
<sequence>MKKWHLLLSIILAVIILLLLFHNPFTNKPLIIAHRGASYYAIENSFEAYDLALAQGADYLEFDMQMTKDDVLVVEHDALPSYGDGRAIKDYLYAELQLLKRKNEFGISSILTLQEVLAKYPDKQLYIETKNRRDGVEATLLKELQIADRLNDETIIIQSFSEKSLRLLRMQNSSLQLFQLFTEEATSDLTVEKLQQVKQYANGIIVHQGAVTESLIQTAHDQHLKVHVYTINKPRAMKKLIKYGIDGIITDRPDILYAILYE</sequence>
<keyword evidence="3" id="KW-1185">Reference proteome</keyword>
<dbReference type="SUPFAM" id="SSF51695">
    <property type="entry name" value="PLC-like phosphodiesterases"/>
    <property type="match status" value="1"/>
</dbReference>
<name>A0A0A3IIG3_9BACI</name>
<protein>
    <recommendedName>
        <fullName evidence="1">GP-PDE domain-containing protein</fullName>
    </recommendedName>
</protein>
<feature type="domain" description="GP-PDE" evidence="1">
    <location>
        <begin position="29"/>
        <end position="260"/>
    </location>
</feature>
<dbReference type="PANTHER" id="PTHR46211:SF14">
    <property type="entry name" value="GLYCEROPHOSPHODIESTER PHOSPHODIESTERASE"/>
    <property type="match status" value="1"/>
</dbReference>
<dbReference type="InterPro" id="IPR017946">
    <property type="entry name" value="PLC-like_Pdiesterase_TIM-brl"/>
</dbReference>
<dbReference type="GO" id="GO:0006629">
    <property type="term" value="P:lipid metabolic process"/>
    <property type="evidence" value="ECO:0007669"/>
    <property type="project" value="InterPro"/>
</dbReference>